<proteinExistence type="predicted"/>
<dbReference type="EMBL" id="JACEIK010000362">
    <property type="protein sequence ID" value="MCD7455707.1"/>
    <property type="molecule type" value="Genomic_DNA"/>
</dbReference>
<keyword evidence="2" id="KW-1185">Reference proteome</keyword>
<name>A0ABS8SA57_DATST</name>
<dbReference type="Proteomes" id="UP000823775">
    <property type="component" value="Unassembled WGS sequence"/>
</dbReference>
<gene>
    <name evidence="1" type="ORF">HAX54_029225</name>
</gene>
<sequence>MPEANAWVKKGLTMKEVAMELKGLRRSTIDFRFLTWPSSSAPDLKIEVKLFFPALLFNDVALTVPASFERFEIELKMASETHSSTGQVLLPRSPVEVDRKSIANEFLVDLDLF</sequence>
<protein>
    <submittedName>
        <fullName evidence="1">Uncharacterized protein</fullName>
    </submittedName>
</protein>
<evidence type="ECO:0000313" key="2">
    <source>
        <dbReference type="Proteomes" id="UP000823775"/>
    </source>
</evidence>
<evidence type="ECO:0000313" key="1">
    <source>
        <dbReference type="EMBL" id="MCD7455707.1"/>
    </source>
</evidence>
<comment type="caution">
    <text evidence="1">The sequence shown here is derived from an EMBL/GenBank/DDBJ whole genome shotgun (WGS) entry which is preliminary data.</text>
</comment>
<reference evidence="1 2" key="1">
    <citation type="journal article" date="2021" name="BMC Genomics">
        <title>Datura genome reveals duplications of psychoactive alkaloid biosynthetic genes and high mutation rate following tissue culture.</title>
        <authorList>
            <person name="Rajewski A."/>
            <person name="Carter-House D."/>
            <person name="Stajich J."/>
            <person name="Litt A."/>
        </authorList>
    </citation>
    <scope>NUCLEOTIDE SEQUENCE [LARGE SCALE GENOMIC DNA]</scope>
    <source>
        <strain evidence="1">AR-01</strain>
    </source>
</reference>
<organism evidence="1 2">
    <name type="scientific">Datura stramonium</name>
    <name type="common">Jimsonweed</name>
    <name type="synonym">Common thornapple</name>
    <dbReference type="NCBI Taxonomy" id="4076"/>
    <lineage>
        <taxon>Eukaryota</taxon>
        <taxon>Viridiplantae</taxon>
        <taxon>Streptophyta</taxon>
        <taxon>Embryophyta</taxon>
        <taxon>Tracheophyta</taxon>
        <taxon>Spermatophyta</taxon>
        <taxon>Magnoliopsida</taxon>
        <taxon>eudicotyledons</taxon>
        <taxon>Gunneridae</taxon>
        <taxon>Pentapetalae</taxon>
        <taxon>asterids</taxon>
        <taxon>lamiids</taxon>
        <taxon>Solanales</taxon>
        <taxon>Solanaceae</taxon>
        <taxon>Solanoideae</taxon>
        <taxon>Datureae</taxon>
        <taxon>Datura</taxon>
    </lineage>
</organism>
<accession>A0ABS8SA57</accession>